<feature type="non-terminal residue" evidence="2">
    <location>
        <position position="1"/>
    </location>
</feature>
<proteinExistence type="predicted"/>
<evidence type="ECO:0000256" key="1">
    <source>
        <dbReference type="SAM" id="MobiDB-lite"/>
    </source>
</evidence>
<accession>A0A0A9XUJ0</accession>
<reference evidence="2" key="2">
    <citation type="submission" date="2014-07" db="EMBL/GenBank/DDBJ databases">
        <authorList>
            <person name="Hull J."/>
        </authorList>
    </citation>
    <scope>NUCLEOTIDE SEQUENCE</scope>
</reference>
<name>A0A0A9XUJ0_LYGHE</name>
<dbReference type="AlphaFoldDB" id="A0A0A9XUJ0"/>
<dbReference type="EMBL" id="GBHO01022719">
    <property type="protein sequence ID" value="JAG20885.1"/>
    <property type="molecule type" value="Transcribed_RNA"/>
</dbReference>
<gene>
    <name evidence="2" type="primary">rnb_0</name>
    <name evidence="2" type="ORF">CM83_100925</name>
</gene>
<feature type="non-terminal residue" evidence="2">
    <location>
        <position position="120"/>
    </location>
</feature>
<sequence length="120" mass="13276">KRRALCKSQTTRTPGGEPSATPSARKTRLVSQHPVVFRITMSTEVLRTKLETNLHITGQDRIDKAKERDEDVAILSTFLPPHLQGRTATSVRPFECSLGSSCLQGDPKLGTPGTKKMEYK</sequence>
<reference evidence="2" key="1">
    <citation type="journal article" date="2014" name="PLoS ONE">
        <title>Transcriptome-Based Identification of ABC Transporters in the Western Tarnished Plant Bug Lygus hesperus.</title>
        <authorList>
            <person name="Hull J.J."/>
            <person name="Chaney K."/>
            <person name="Geib S.M."/>
            <person name="Fabrick J.A."/>
            <person name="Brent C.S."/>
            <person name="Walsh D."/>
            <person name="Lavine L.C."/>
        </authorList>
    </citation>
    <scope>NUCLEOTIDE SEQUENCE</scope>
</reference>
<feature type="region of interest" description="Disordered" evidence="1">
    <location>
        <begin position="1"/>
        <end position="29"/>
    </location>
</feature>
<evidence type="ECO:0000313" key="2">
    <source>
        <dbReference type="EMBL" id="JAG20885.1"/>
    </source>
</evidence>
<organism evidence="2">
    <name type="scientific">Lygus hesperus</name>
    <name type="common">Western plant bug</name>
    <dbReference type="NCBI Taxonomy" id="30085"/>
    <lineage>
        <taxon>Eukaryota</taxon>
        <taxon>Metazoa</taxon>
        <taxon>Ecdysozoa</taxon>
        <taxon>Arthropoda</taxon>
        <taxon>Hexapoda</taxon>
        <taxon>Insecta</taxon>
        <taxon>Pterygota</taxon>
        <taxon>Neoptera</taxon>
        <taxon>Paraneoptera</taxon>
        <taxon>Hemiptera</taxon>
        <taxon>Heteroptera</taxon>
        <taxon>Panheteroptera</taxon>
        <taxon>Cimicomorpha</taxon>
        <taxon>Miridae</taxon>
        <taxon>Mirini</taxon>
        <taxon>Lygus</taxon>
    </lineage>
</organism>
<protein>
    <submittedName>
        <fullName evidence="2">Exoribonuclease 2</fullName>
    </submittedName>
</protein>